<feature type="active site" description="Proton donor" evidence="16">
    <location>
        <position position="379"/>
    </location>
</feature>
<gene>
    <name evidence="18" type="ORF">SCLCIDRAFT_16125</name>
</gene>
<dbReference type="OrthoDB" id="6509975at2759"/>
<evidence type="ECO:0000313" key="19">
    <source>
        <dbReference type="Proteomes" id="UP000053989"/>
    </source>
</evidence>
<dbReference type="SUPFAM" id="SSF53254">
    <property type="entry name" value="Phosphoglycerate mutase-like"/>
    <property type="match status" value="1"/>
</dbReference>
<feature type="disulfide bond" evidence="17">
    <location>
        <begin position="239"/>
        <end position="489"/>
    </location>
</feature>
<evidence type="ECO:0000256" key="2">
    <source>
        <dbReference type="ARBA" id="ARBA00011245"/>
    </source>
</evidence>
<dbReference type="InterPro" id="IPR000560">
    <property type="entry name" value="His_Pase_clade-2"/>
</dbReference>
<name>A0A0C2ZIN6_9AGAM</name>
<evidence type="ECO:0000256" key="15">
    <source>
        <dbReference type="ARBA" id="ARBA00044262"/>
    </source>
</evidence>
<keyword evidence="19" id="KW-1185">Reference proteome</keyword>
<reference evidence="19" key="2">
    <citation type="submission" date="2015-01" db="EMBL/GenBank/DDBJ databases">
        <title>Evolutionary Origins and Diversification of the Mycorrhizal Mutualists.</title>
        <authorList>
            <consortium name="DOE Joint Genome Institute"/>
            <consortium name="Mycorrhizal Genomics Consortium"/>
            <person name="Kohler A."/>
            <person name="Kuo A."/>
            <person name="Nagy L.G."/>
            <person name="Floudas D."/>
            <person name="Copeland A."/>
            <person name="Barry K.W."/>
            <person name="Cichocki N."/>
            <person name="Veneault-Fourrey C."/>
            <person name="LaButti K."/>
            <person name="Lindquist E.A."/>
            <person name="Lipzen A."/>
            <person name="Lundell T."/>
            <person name="Morin E."/>
            <person name="Murat C."/>
            <person name="Riley R."/>
            <person name="Ohm R."/>
            <person name="Sun H."/>
            <person name="Tunlid A."/>
            <person name="Henrissat B."/>
            <person name="Grigoriev I.V."/>
            <person name="Hibbett D.S."/>
            <person name="Martin F."/>
        </authorList>
    </citation>
    <scope>NUCLEOTIDE SEQUENCE [LARGE SCALE GENOMIC DNA]</scope>
    <source>
        <strain evidence="19">Foug A</strain>
    </source>
</reference>
<dbReference type="AlphaFoldDB" id="A0A0C2ZIN6"/>
<evidence type="ECO:0000256" key="9">
    <source>
        <dbReference type="ARBA" id="ARBA00043670"/>
    </source>
</evidence>
<evidence type="ECO:0000256" key="16">
    <source>
        <dbReference type="PIRSR" id="PIRSR000894-1"/>
    </source>
</evidence>
<evidence type="ECO:0000256" key="6">
    <source>
        <dbReference type="ARBA" id="ARBA00023180"/>
    </source>
</evidence>
<comment type="catalytic activity">
    <reaction evidence="10">
        <text>1D-myo-inositol 1,2-bisphosphate + H2O = 1D-myo-inositol 2-phosphate + phosphate</text>
        <dbReference type="Rhea" id="RHEA:77135"/>
        <dbReference type="ChEBI" id="CHEBI:15377"/>
        <dbReference type="ChEBI" id="CHEBI:43474"/>
        <dbReference type="ChEBI" id="CHEBI:84142"/>
        <dbReference type="ChEBI" id="CHEBI:195539"/>
    </reaction>
    <physiologicalReaction direction="left-to-right" evidence="10">
        <dbReference type="Rhea" id="RHEA:77136"/>
    </physiologicalReaction>
</comment>
<accession>A0A0C2ZIN6</accession>
<keyword evidence="5 17" id="KW-1015">Disulfide bond</keyword>
<evidence type="ECO:0000256" key="14">
    <source>
        <dbReference type="ARBA" id="ARBA00044106"/>
    </source>
</evidence>
<keyword evidence="6" id="KW-0325">Glycoprotein</keyword>
<keyword evidence="4" id="KW-0378">Hydrolase</keyword>
<evidence type="ECO:0000256" key="4">
    <source>
        <dbReference type="ARBA" id="ARBA00022801"/>
    </source>
</evidence>
<evidence type="ECO:0000256" key="12">
    <source>
        <dbReference type="ARBA" id="ARBA00043748"/>
    </source>
</evidence>
<dbReference type="PIRSF" id="PIRSF000894">
    <property type="entry name" value="Acid_phosphatase"/>
    <property type="match status" value="1"/>
</dbReference>
<dbReference type="GO" id="GO:0005576">
    <property type="term" value="C:extracellular region"/>
    <property type="evidence" value="ECO:0007669"/>
    <property type="project" value="UniProtKB-SubCell"/>
</dbReference>
<dbReference type="Pfam" id="PF00328">
    <property type="entry name" value="His_Phos_2"/>
    <property type="match status" value="1"/>
</dbReference>
<dbReference type="PROSITE" id="PS00778">
    <property type="entry name" value="HIS_ACID_PHOSPHAT_2"/>
    <property type="match status" value="1"/>
</dbReference>
<keyword evidence="3" id="KW-0964">Secreted</keyword>
<proteinExistence type="predicted"/>
<comment type="catalytic activity">
    <reaction evidence="9">
        <text>1D-myo-inositol 1,2,5,6-tetrakisphosphate + H2O = 1D-myo-inositol 1,2,6-trisphosphate + phosphate</text>
        <dbReference type="Rhea" id="RHEA:77119"/>
        <dbReference type="ChEBI" id="CHEBI:15377"/>
        <dbReference type="ChEBI" id="CHEBI:43474"/>
        <dbReference type="ChEBI" id="CHEBI:195535"/>
        <dbReference type="ChEBI" id="CHEBI:195537"/>
    </reaction>
    <physiologicalReaction direction="left-to-right" evidence="9">
        <dbReference type="Rhea" id="RHEA:77120"/>
    </physiologicalReaction>
</comment>
<sequence>MNVKDRQLPLFHLHSQSNLNSGFYGSGPVEHWKWRSVRTISLAIVGMIIAATSYFQYGRWQSCHSPSLVLQTGDGLPSEAFQRTWAQYSPYFPAAEYRSPPDQCSITQLQRHGARYPTKGATKKMQSSLQKLLNVHIYADESLSFLRDFEWDLGKDDMIPFGKKQVFKAGVEYYNRYQHLFSSDQIPFVRASGSDRVVTSAAIWSDGIAFASKDVYHPKTSVILPETAGSNNTLEDKSCPNAHTIKKEINAWRDTFAPPIAGRLNAAAPGARLNNKDVVQLMPLCAFETLFHGNTSPFCDMFTFEEFEAHEYYDDLSKFYMTGPGNLLGPVQGVGYVNELLARLTSQPVQDHTQTNSTLDSSPNTFPLNRTFYADFSHDNQMAAIFGALGLFQRGDEREPSSQAVDPGRRWRISKLTPFSGRMIVEKLVCDDDVRIGRVGKEYVRVLVNDALQPLTFCGAGEDGMCLLEDFVESQAYARGDGNGDWEKCFD</sequence>
<evidence type="ECO:0000256" key="11">
    <source>
        <dbReference type="ARBA" id="ARBA00043721"/>
    </source>
</evidence>
<dbReference type="STRING" id="1036808.A0A0C2ZIN6"/>
<protein>
    <recommendedName>
        <fullName evidence="14">Phytase A</fullName>
    </recommendedName>
    <alternativeName>
        <fullName evidence="15">Histidine acid phosphatase phyA</fullName>
    </alternativeName>
    <alternativeName>
        <fullName evidence="8">Myo-inositol hexakisphosphate phosphohydrolase A</fullName>
    </alternativeName>
    <alternativeName>
        <fullName evidence="7">Myo-inositol-hexaphosphate 3-phosphohydrolase A</fullName>
    </alternativeName>
</protein>
<evidence type="ECO:0000256" key="3">
    <source>
        <dbReference type="ARBA" id="ARBA00022525"/>
    </source>
</evidence>
<dbReference type="HOGENOM" id="CLU_020880_0_1_1"/>
<dbReference type="Proteomes" id="UP000053989">
    <property type="component" value="Unassembled WGS sequence"/>
</dbReference>
<dbReference type="CDD" id="cd07061">
    <property type="entry name" value="HP_HAP_like"/>
    <property type="match status" value="1"/>
</dbReference>
<reference evidence="18 19" key="1">
    <citation type="submission" date="2014-04" db="EMBL/GenBank/DDBJ databases">
        <authorList>
            <consortium name="DOE Joint Genome Institute"/>
            <person name="Kuo A."/>
            <person name="Kohler A."/>
            <person name="Nagy L.G."/>
            <person name="Floudas D."/>
            <person name="Copeland A."/>
            <person name="Barry K.W."/>
            <person name="Cichocki N."/>
            <person name="Veneault-Fourrey C."/>
            <person name="LaButti K."/>
            <person name="Lindquist E.A."/>
            <person name="Lipzen A."/>
            <person name="Lundell T."/>
            <person name="Morin E."/>
            <person name="Murat C."/>
            <person name="Sun H."/>
            <person name="Tunlid A."/>
            <person name="Henrissat B."/>
            <person name="Grigoriev I.V."/>
            <person name="Hibbett D.S."/>
            <person name="Martin F."/>
            <person name="Nordberg H.P."/>
            <person name="Cantor M.N."/>
            <person name="Hua S.X."/>
        </authorList>
    </citation>
    <scope>NUCLEOTIDE SEQUENCE [LARGE SCALE GENOMIC DNA]</scope>
    <source>
        <strain evidence="18 19">Foug A</strain>
    </source>
</reference>
<evidence type="ECO:0000256" key="1">
    <source>
        <dbReference type="ARBA" id="ARBA00004613"/>
    </source>
</evidence>
<evidence type="ECO:0000256" key="5">
    <source>
        <dbReference type="ARBA" id="ARBA00023157"/>
    </source>
</evidence>
<comment type="subunit">
    <text evidence="2">Monomer.</text>
</comment>
<feature type="active site" description="Nucleophile" evidence="16">
    <location>
        <position position="112"/>
    </location>
</feature>
<comment type="subcellular location">
    <subcellularLocation>
        <location evidence="1">Secreted</location>
    </subcellularLocation>
</comment>
<evidence type="ECO:0000256" key="8">
    <source>
        <dbReference type="ARBA" id="ARBA00042300"/>
    </source>
</evidence>
<evidence type="ECO:0000313" key="18">
    <source>
        <dbReference type="EMBL" id="KIM61493.1"/>
    </source>
</evidence>
<feature type="disulfide bond" evidence="17">
    <location>
        <begin position="104"/>
        <end position="430"/>
    </location>
</feature>
<feature type="disulfide bond" evidence="17">
    <location>
        <begin position="458"/>
        <end position="466"/>
    </location>
</feature>
<dbReference type="Gene3D" id="3.40.50.1240">
    <property type="entry name" value="Phosphoglycerate mutase-like"/>
    <property type="match status" value="1"/>
</dbReference>
<dbReference type="PANTHER" id="PTHR20963:SF24">
    <property type="entry name" value="3-PHYTASE B"/>
    <property type="match status" value="1"/>
</dbReference>
<dbReference type="GO" id="GO:0003993">
    <property type="term" value="F:acid phosphatase activity"/>
    <property type="evidence" value="ECO:0007669"/>
    <property type="project" value="TreeGrafter"/>
</dbReference>
<organism evidence="18 19">
    <name type="scientific">Scleroderma citrinum Foug A</name>
    <dbReference type="NCBI Taxonomy" id="1036808"/>
    <lineage>
        <taxon>Eukaryota</taxon>
        <taxon>Fungi</taxon>
        <taxon>Dikarya</taxon>
        <taxon>Basidiomycota</taxon>
        <taxon>Agaricomycotina</taxon>
        <taxon>Agaricomycetes</taxon>
        <taxon>Agaricomycetidae</taxon>
        <taxon>Boletales</taxon>
        <taxon>Sclerodermatineae</taxon>
        <taxon>Sclerodermataceae</taxon>
        <taxon>Scleroderma</taxon>
    </lineage>
</organism>
<comment type="catalytic activity">
    <reaction evidence="13">
        <text>1D-myo-inositol hexakisphosphate + H2O = 1D-myo-inositol 1,2,4,5,6-pentakisphosphate + phosphate</text>
        <dbReference type="Rhea" id="RHEA:16989"/>
        <dbReference type="ChEBI" id="CHEBI:15377"/>
        <dbReference type="ChEBI" id="CHEBI:43474"/>
        <dbReference type="ChEBI" id="CHEBI:57798"/>
        <dbReference type="ChEBI" id="CHEBI:58130"/>
        <dbReference type="EC" id="3.1.3.8"/>
    </reaction>
    <physiologicalReaction direction="left-to-right" evidence="13">
        <dbReference type="Rhea" id="RHEA:16990"/>
    </physiologicalReaction>
</comment>
<evidence type="ECO:0000256" key="17">
    <source>
        <dbReference type="PIRSR" id="PIRSR000894-2"/>
    </source>
</evidence>
<feature type="disulfide bond" evidence="17">
    <location>
        <begin position="285"/>
        <end position="299"/>
    </location>
</feature>
<evidence type="ECO:0000256" key="13">
    <source>
        <dbReference type="ARBA" id="ARBA00043788"/>
    </source>
</evidence>
<dbReference type="PANTHER" id="PTHR20963">
    <property type="entry name" value="MULTIPLE INOSITOL POLYPHOSPHATE PHOSPHATASE-RELATED"/>
    <property type="match status" value="1"/>
</dbReference>
<evidence type="ECO:0000256" key="7">
    <source>
        <dbReference type="ARBA" id="ARBA00041857"/>
    </source>
</evidence>
<dbReference type="InterPro" id="IPR033379">
    <property type="entry name" value="Acid_Pase_AS"/>
</dbReference>
<dbReference type="InParanoid" id="A0A0C2ZIN6"/>
<comment type="catalytic activity">
    <reaction evidence="12">
        <text>1D-myo-inositol 1,2,4,5,6-pentakisphosphate + H2O = 1D-myo-inositol 1,2,5,6-tetrakisphosphate + phosphate</text>
        <dbReference type="Rhea" id="RHEA:77115"/>
        <dbReference type="ChEBI" id="CHEBI:15377"/>
        <dbReference type="ChEBI" id="CHEBI:43474"/>
        <dbReference type="ChEBI" id="CHEBI:57798"/>
        <dbReference type="ChEBI" id="CHEBI:195535"/>
    </reaction>
    <physiologicalReaction direction="left-to-right" evidence="12">
        <dbReference type="Rhea" id="RHEA:77116"/>
    </physiologicalReaction>
</comment>
<dbReference type="GO" id="GO:0016158">
    <property type="term" value="F:inositol hexakisphosphate 3-phosphatase activity"/>
    <property type="evidence" value="ECO:0007669"/>
    <property type="project" value="UniProtKB-EC"/>
</dbReference>
<dbReference type="EMBL" id="KN822051">
    <property type="protein sequence ID" value="KIM61493.1"/>
    <property type="molecule type" value="Genomic_DNA"/>
</dbReference>
<dbReference type="InterPro" id="IPR029033">
    <property type="entry name" value="His_PPase_superfam"/>
</dbReference>
<dbReference type="InterPro" id="IPR016274">
    <property type="entry name" value="Histidine_acid_Pase_euk"/>
</dbReference>
<comment type="catalytic activity">
    <reaction evidence="11">
        <text>1D-myo-inositol 1,2,6-trisphosphate + H2O = 1D-myo-inositol 1,2-bisphosphate + phosphate</text>
        <dbReference type="Rhea" id="RHEA:77131"/>
        <dbReference type="ChEBI" id="CHEBI:15377"/>
        <dbReference type="ChEBI" id="CHEBI:43474"/>
        <dbReference type="ChEBI" id="CHEBI:195537"/>
        <dbReference type="ChEBI" id="CHEBI:195539"/>
    </reaction>
    <physiologicalReaction direction="left-to-right" evidence="11">
        <dbReference type="Rhea" id="RHEA:77132"/>
    </physiologicalReaction>
</comment>
<evidence type="ECO:0000256" key="10">
    <source>
        <dbReference type="ARBA" id="ARBA00043675"/>
    </source>
</evidence>